<comment type="similarity">
    <text evidence="2 8 9 10">Belongs to the NDK family.</text>
</comment>
<comment type="function">
    <text evidence="8">Major role in the synthesis of nucleoside triphosphates other than ATP. The ATP gamma phosphate is transferred to the NDP beta phosphate via a ping-pong mechanism, using a phosphorylated active-site intermediate.</text>
</comment>
<evidence type="ECO:0000256" key="2">
    <source>
        <dbReference type="ARBA" id="ARBA00008142"/>
    </source>
</evidence>
<feature type="binding site" evidence="8 9">
    <location>
        <position position="85"/>
    </location>
    <ligand>
        <name>ATP</name>
        <dbReference type="ChEBI" id="CHEBI:30616"/>
    </ligand>
</feature>
<feature type="binding site" evidence="8 9">
    <location>
        <position position="112"/>
    </location>
    <ligand>
        <name>ATP</name>
        <dbReference type="ChEBI" id="CHEBI:30616"/>
    </ligand>
</feature>
<keyword evidence="4 8" id="KW-0547">Nucleotide-binding</keyword>
<sequence>MEKSLVLIKPDGVEQNVIGKILSMYEEDGLKIIALKMMTIDREFAMKHYSEHIGKPFFEKLINYITRGPLCALILEGDDAINKIRKINGATNPEKAEKGTIRALYGKNLTENCVHASDSKESAKREINLWF</sequence>
<keyword evidence="5 8" id="KW-0418">Kinase</keyword>
<feature type="binding site" evidence="8 9">
    <location>
        <position position="9"/>
    </location>
    <ligand>
        <name>ATP</name>
        <dbReference type="ChEBI" id="CHEBI:30616"/>
    </ligand>
</feature>
<dbReference type="NCBIfam" id="NF001908">
    <property type="entry name" value="PRK00668.1"/>
    <property type="match status" value="1"/>
</dbReference>
<evidence type="ECO:0000259" key="12">
    <source>
        <dbReference type="SMART" id="SM00562"/>
    </source>
</evidence>
<dbReference type="PRINTS" id="PR01243">
    <property type="entry name" value="NUCDPKINASE"/>
</dbReference>
<evidence type="ECO:0000313" key="14">
    <source>
        <dbReference type="Proteomes" id="UP001228504"/>
    </source>
</evidence>
<keyword evidence="7 8" id="KW-0546">Nucleotide metabolism</keyword>
<dbReference type="PROSITE" id="PS00469">
    <property type="entry name" value="NDPK"/>
    <property type="match status" value="1"/>
</dbReference>
<keyword evidence="8" id="KW-0597">Phosphoprotein</keyword>
<dbReference type="Gene3D" id="3.30.70.141">
    <property type="entry name" value="Nucleoside diphosphate kinase-like domain"/>
    <property type="match status" value="1"/>
</dbReference>
<evidence type="ECO:0000256" key="9">
    <source>
        <dbReference type="PROSITE-ProRule" id="PRU00706"/>
    </source>
</evidence>
<name>A0ABT9UUU2_9FIRM</name>
<dbReference type="Proteomes" id="UP001228504">
    <property type="component" value="Unassembled WGS sequence"/>
</dbReference>
<dbReference type="GO" id="GO:0004550">
    <property type="term" value="F:nucleoside diphosphate kinase activity"/>
    <property type="evidence" value="ECO:0007669"/>
    <property type="project" value="UniProtKB-EC"/>
</dbReference>
<evidence type="ECO:0000256" key="7">
    <source>
        <dbReference type="ARBA" id="ARBA00023080"/>
    </source>
</evidence>
<comment type="subcellular location">
    <subcellularLocation>
        <location evidence="8">Cytoplasm</location>
    </subcellularLocation>
</comment>
<dbReference type="EMBL" id="JAUSUF010000006">
    <property type="protein sequence ID" value="MDQ0150088.1"/>
    <property type="molecule type" value="Genomic_DNA"/>
</dbReference>
<organism evidence="13 14">
    <name type="scientific">Eubacterium multiforme</name>
    <dbReference type="NCBI Taxonomy" id="83339"/>
    <lineage>
        <taxon>Bacteria</taxon>
        <taxon>Bacillati</taxon>
        <taxon>Bacillota</taxon>
        <taxon>Clostridia</taxon>
        <taxon>Eubacteriales</taxon>
        <taxon>Eubacteriaceae</taxon>
        <taxon>Eubacterium</taxon>
    </lineage>
</organism>
<comment type="caution">
    <text evidence="13">The sequence shown here is derived from an EMBL/GenBank/DDBJ whole genome shotgun (WGS) entry which is preliminary data.</text>
</comment>
<evidence type="ECO:0000256" key="10">
    <source>
        <dbReference type="RuleBase" id="RU004011"/>
    </source>
</evidence>
<feature type="domain" description="Nucleoside diphosphate kinase-like" evidence="12">
    <location>
        <begin position="1"/>
        <end position="131"/>
    </location>
</feature>
<dbReference type="EC" id="2.7.4.6" evidence="8 11"/>
<evidence type="ECO:0000256" key="1">
    <source>
        <dbReference type="ARBA" id="ARBA00001946"/>
    </source>
</evidence>
<comment type="subunit">
    <text evidence="8">Homotetramer.</text>
</comment>
<keyword evidence="8" id="KW-0460">Magnesium</keyword>
<evidence type="ECO:0000256" key="11">
    <source>
        <dbReference type="RuleBase" id="RU004013"/>
    </source>
</evidence>
<dbReference type="Pfam" id="PF00334">
    <property type="entry name" value="NDK"/>
    <property type="match status" value="1"/>
</dbReference>
<keyword evidence="3 8" id="KW-0808">Transferase</keyword>
<protein>
    <recommendedName>
        <fullName evidence="8 11">Nucleoside diphosphate kinase</fullName>
        <shortName evidence="8">NDK</shortName>
        <shortName evidence="8">NDP kinase</shortName>
        <ecNumber evidence="8 11">2.7.4.6</ecNumber>
    </recommendedName>
    <alternativeName>
        <fullName evidence="8">Nucleoside-2-P kinase</fullName>
    </alternativeName>
</protein>
<dbReference type="RefSeq" id="WP_307486460.1">
    <property type="nucleotide sequence ID" value="NZ_JAUSUF010000006.1"/>
</dbReference>
<dbReference type="InterPro" id="IPR001564">
    <property type="entry name" value="Nucleoside_diP_kinase"/>
</dbReference>
<keyword evidence="14" id="KW-1185">Reference proteome</keyword>
<evidence type="ECO:0000313" key="13">
    <source>
        <dbReference type="EMBL" id="MDQ0150088.1"/>
    </source>
</evidence>
<dbReference type="PANTHER" id="PTHR11349">
    <property type="entry name" value="NUCLEOSIDE DIPHOSPHATE KINASE"/>
    <property type="match status" value="1"/>
</dbReference>
<feature type="active site" description="Pros-phosphohistidine intermediate" evidence="8 9">
    <location>
        <position position="115"/>
    </location>
</feature>
<reference evidence="13 14" key="1">
    <citation type="submission" date="2023-07" db="EMBL/GenBank/DDBJ databases">
        <title>Genomic Encyclopedia of Type Strains, Phase IV (KMG-IV): sequencing the most valuable type-strain genomes for metagenomic binning, comparative biology and taxonomic classification.</title>
        <authorList>
            <person name="Goeker M."/>
        </authorList>
    </citation>
    <scope>NUCLEOTIDE SEQUENCE [LARGE SCALE GENOMIC DNA]</scope>
    <source>
        <strain evidence="13 14">DSM 20694</strain>
    </source>
</reference>
<accession>A0ABT9UUU2</accession>
<evidence type="ECO:0000256" key="4">
    <source>
        <dbReference type="ARBA" id="ARBA00022741"/>
    </source>
</evidence>
<dbReference type="SUPFAM" id="SSF54919">
    <property type="entry name" value="Nucleoside diphosphate kinase, NDK"/>
    <property type="match status" value="1"/>
</dbReference>
<dbReference type="InterPro" id="IPR034907">
    <property type="entry name" value="NDK-like_dom"/>
</dbReference>
<comment type="catalytic activity">
    <reaction evidence="8">
        <text>a ribonucleoside 5'-diphosphate + ATP = a ribonucleoside 5'-triphosphate + ADP</text>
        <dbReference type="Rhea" id="RHEA:18113"/>
        <dbReference type="ChEBI" id="CHEBI:30616"/>
        <dbReference type="ChEBI" id="CHEBI:57930"/>
        <dbReference type="ChEBI" id="CHEBI:61557"/>
        <dbReference type="ChEBI" id="CHEBI:456216"/>
        <dbReference type="EC" id="2.7.4.6"/>
    </reaction>
</comment>
<dbReference type="HAMAP" id="MF_00451">
    <property type="entry name" value="NDP_kinase"/>
    <property type="match status" value="1"/>
</dbReference>
<evidence type="ECO:0000256" key="3">
    <source>
        <dbReference type="ARBA" id="ARBA00022679"/>
    </source>
</evidence>
<dbReference type="InterPro" id="IPR023005">
    <property type="entry name" value="Nucleoside_diP_kinase_AS"/>
</dbReference>
<comment type="catalytic activity">
    <reaction evidence="8 11">
        <text>a 2'-deoxyribonucleoside 5'-diphosphate + ATP = a 2'-deoxyribonucleoside 5'-triphosphate + ADP</text>
        <dbReference type="Rhea" id="RHEA:44640"/>
        <dbReference type="ChEBI" id="CHEBI:30616"/>
        <dbReference type="ChEBI" id="CHEBI:61560"/>
        <dbReference type="ChEBI" id="CHEBI:73316"/>
        <dbReference type="ChEBI" id="CHEBI:456216"/>
        <dbReference type="EC" id="2.7.4.6"/>
    </reaction>
</comment>
<dbReference type="InterPro" id="IPR036850">
    <property type="entry name" value="NDK-like_dom_sf"/>
</dbReference>
<evidence type="ECO:0000256" key="5">
    <source>
        <dbReference type="ARBA" id="ARBA00022777"/>
    </source>
</evidence>
<dbReference type="SMART" id="SM00562">
    <property type="entry name" value="NDK"/>
    <property type="match status" value="1"/>
</dbReference>
<feature type="binding site" evidence="8 9">
    <location>
        <position position="102"/>
    </location>
    <ligand>
        <name>ATP</name>
        <dbReference type="ChEBI" id="CHEBI:30616"/>
    </ligand>
</feature>
<dbReference type="PROSITE" id="PS51374">
    <property type="entry name" value="NDPK_LIKE"/>
    <property type="match status" value="1"/>
</dbReference>
<dbReference type="CDD" id="cd04413">
    <property type="entry name" value="NDPk_I"/>
    <property type="match status" value="1"/>
</dbReference>
<evidence type="ECO:0000256" key="6">
    <source>
        <dbReference type="ARBA" id="ARBA00022840"/>
    </source>
</evidence>
<gene>
    <name evidence="8" type="primary">ndk</name>
    <name evidence="13" type="ORF">J2S18_002024</name>
</gene>
<keyword evidence="6 8" id="KW-0067">ATP-binding</keyword>
<proteinExistence type="inferred from homology"/>
<evidence type="ECO:0000256" key="8">
    <source>
        <dbReference type="HAMAP-Rule" id="MF_00451"/>
    </source>
</evidence>
<comment type="cofactor">
    <cofactor evidence="1 8">
        <name>Mg(2+)</name>
        <dbReference type="ChEBI" id="CHEBI:18420"/>
    </cofactor>
</comment>
<feature type="binding site" evidence="8 9">
    <location>
        <position position="57"/>
    </location>
    <ligand>
        <name>ATP</name>
        <dbReference type="ChEBI" id="CHEBI:30616"/>
    </ligand>
</feature>
<keyword evidence="8" id="KW-0479">Metal-binding</keyword>
<feature type="binding site" evidence="8 9">
    <location>
        <position position="91"/>
    </location>
    <ligand>
        <name>ATP</name>
        <dbReference type="ChEBI" id="CHEBI:30616"/>
    </ligand>
</feature>
<keyword evidence="8" id="KW-0963">Cytoplasm</keyword>